<dbReference type="EMBL" id="BGPR01092497">
    <property type="protein sequence ID" value="GBM27443.1"/>
    <property type="molecule type" value="Genomic_DNA"/>
</dbReference>
<gene>
    <name evidence="1" type="ORF">AVEN_94886_1</name>
</gene>
<protein>
    <submittedName>
        <fullName evidence="1">Uncharacterized protein</fullName>
    </submittedName>
</protein>
<reference evidence="1 2" key="1">
    <citation type="journal article" date="2019" name="Sci. Rep.">
        <title>Orb-weaving spider Araneus ventricosus genome elucidates the spidroin gene catalogue.</title>
        <authorList>
            <person name="Kono N."/>
            <person name="Nakamura H."/>
            <person name="Ohtoshi R."/>
            <person name="Moran D.A.P."/>
            <person name="Shinohara A."/>
            <person name="Yoshida Y."/>
            <person name="Fujiwara M."/>
            <person name="Mori M."/>
            <person name="Tomita M."/>
            <person name="Arakawa K."/>
        </authorList>
    </citation>
    <scope>NUCLEOTIDE SEQUENCE [LARGE SCALE GENOMIC DNA]</scope>
</reference>
<comment type="caution">
    <text evidence="1">The sequence shown here is derived from an EMBL/GenBank/DDBJ whole genome shotgun (WGS) entry which is preliminary data.</text>
</comment>
<proteinExistence type="predicted"/>
<name>A0A4Y2EE82_ARAVE</name>
<evidence type="ECO:0000313" key="2">
    <source>
        <dbReference type="Proteomes" id="UP000499080"/>
    </source>
</evidence>
<sequence length="80" mass="9185">MGIVMQKDDAITQYARAFASMAQKQTSPITKDFVGRKRQFFPSTYANERGVKGTSAFPYWVKEFWYGNERDIKIMSSATC</sequence>
<accession>A0A4Y2EE82</accession>
<keyword evidence="2" id="KW-1185">Reference proteome</keyword>
<dbReference type="AlphaFoldDB" id="A0A4Y2EE82"/>
<organism evidence="1 2">
    <name type="scientific">Araneus ventricosus</name>
    <name type="common">Orbweaver spider</name>
    <name type="synonym">Epeira ventricosa</name>
    <dbReference type="NCBI Taxonomy" id="182803"/>
    <lineage>
        <taxon>Eukaryota</taxon>
        <taxon>Metazoa</taxon>
        <taxon>Ecdysozoa</taxon>
        <taxon>Arthropoda</taxon>
        <taxon>Chelicerata</taxon>
        <taxon>Arachnida</taxon>
        <taxon>Araneae</taxon>
        <taxon>Araneomorphae</taxon>
        <taxon>Entelegynae</taxon>
        <taxon>Araneoidea</taxon>
        <taxon>Araneidae</taxon>
        <taxon>Araneus</taxon>
    </lineage>
</organism>
<dbReference type="Proteomes" id="UP000499080">
    <property type="component" value="Unassembled WGS sequence"/>
</dbReference>
<evidence type="ECO:0000313" key="1">
    <source>
        <dbReference type="EMBL" id="GBM27443.1"/>
    </source>
</evidence>